<evidence type="ECO:0000256" key="2">
    <source>
        <dbReference type="ARBA" id="ARBA00022448"/>
    </source>
</evidence>
<keyword evidence="4 9" id="KW-0997">Cell inner membrane</keyword>
<evidence type="ECO:0000256" key="9">
    <source>
        <dbReference type="RuleBase" id="RU369079"/>
    </source>
</evidence>
<comment type="function">
    <text evidence="9">Part of the tripartite ATP-independent periplasmic (TRAP) transport system.</text>
</comment>
<feature type="transmembrane region" description="Helical" evidence="9">
    <location>
        <begin position="12"/>
        <end position="36"/>
    </location>
</feature>
<dbReference type="InterPro" id="IPR007387">
    <property type="entry name" value="TRAP_DctQ"/>
</dbReference>
<evidence type="ECO:0000256" key="8">
    <source>
        <dbReference type="ARBA" id="ARBA00038436"/>
    </source>
</evidence>
<keyword evidence="5 9" id="KW-0812">Transmembrane</keyword>
<dbReference type="GO" id="GO:0022857">
    <property type="term" value="F:transmembrane transporter activity"/>
    <property type="evidence" value="ECO:0007669"/>
    <property type="project" value="UniProtKB-UniRule"/>
</dbReference>
<keyword evidence="2 9" id="KW-0813">Transport</keyword>
<name>Q11BZ3_CHESB</name>
<proteinExistence type="inferred from homology"/>
<comment type="subcellular location">
    <subcellularLocation>
        <location evidence="1 9">Cell inner membrane</location>
        <topology evidence="1 9">Multi-pass membrane protein</topology>
    </subcellularLocation>
</comment>
<evidence type="ECO:0000256" key="6">
    <source>
        <dbReference type="ARBA" id="ARBA00022989"/>
    </source>
</evidence>
<keyword evidence="7 9" id="KW-0472">Membrane</keyword>
<dbReference type="OrthoDB" id="9797534at2"/>
<dbReference type="GO" id="GO:0015740">
    <property type="term" value="P:C4-dicarboxylate transport"/>
    <property type="evidence" value="ECO:0007669"/>
    <property type="project" value="TreeGrafter"/>
</dbReference>
<evidence type="ECO:0000256" key="7">
    <source>
        <dbReference type="ARBA" id="ARBA00023136"/>
    </source>
</evidence>
<dbReference type="EMBL" id="CP000390">
    <property type="protein sequence ID" value="ABG65082.1"/>
    <property type="molecule type" value="Genomic_DNA"/>
</dbReference>
<dbReference type="STRING" id="266779.Meso_3714"/>
<organism evidence="11">
    <name type="scientific">Chelativorans sp. (strain BNC1)</name>
    <dbReference type="NCBI Taxonomy" id="266779"/>
    <lineage>
        <taxon>Bacteria</taxon>
        <taxon>Pseudomonadati</taxon>
        <taxon>Pseudomonadota</taxon>
        <taxon>Alphaproteobacteria</taxon>
        <taxon>Hyphomicrobiales</taxon>
        <taxon>Phyllobacteriaceae</taxon>
        <taxon>Chelativorans</taxon>
    </lineage>
</organism>
<comment type="similarity">
    <text evidence="8 9">Belongs to the TRAP transporter small permease family.</text>
</comment>
<gene>
    <name evidence="11" type="ordered locus">Meso_3714</name>
</gene>
<dbReference type="Pfam" id="PF04290">
    <property type="entry name" value="DctQ"/>
    <property type="match status" value="1"/>
</dbReference>
<dbReference type="HOGENOM" id="CLU_1425670_0_0_5"/>
<evidence type="ECO:0000256" key="5">
    <source>
        <dbReference type="ARBA" id="ARBA00022692"/>
    </source>
</evidence>
<evidence type="ECO:0000256" key="1">
    <source>
        <dbReference type="ARBA" id="ARBA00004429"/>
    </source>
</evidence>
<dbReference type="PANTHER" id="PTHR35011:SF10">
    <property type="entry name" value="TRAP TRANSPORTER SMALL PERMEASE PROTEIN"/>
    <property type="match status" value="1"/>
</dbReference>
<dbReference type="eggNOG" id="COG3090">
    <property type="taxonomic scope" value="Bacteria"/>
</dbReference>
<evidence type="ECO:0000256" key="4">
    <source>
        <dbReference type="ARBA" id="ARBA00022519"/>
    </source>
</evidence>
<feature type="transmembrane region" description="Helical" evidence="9">
    <location>
        <begin position="87"/>
        <end position="107"/>
    </location>
</feature>
<keyword evidence="6 9" id="KW-1133">Transmembrane helix</keyword>
<dbReference type="KEGG" id="mes:Meso_3714"/>
<dbReference type="AlphaFoldDB" id="Q11BZ3"/>
<evidence type="ECO:0000256" key="3">
    <source>
        <dbReference type="ARBA" id="ARBA00022475"/>
    </source>
</evidence>
<sequence length="169" mass="18490">MLARILAATARFGEIAAGAVLVAMTAYMLVEIVLRWTLGVSSNQVVEFVGYGLATMTFLGAAQTVRDGGMLRINLLLYFLPEGVRKAFDLLCIAIGIFAISFVGYYYCVDMYSSYVRGYETEGVIALPLWVPPLGLVLGSVLFLVEMVRQFIMIMIGGERFAESMAEAT</sequence>
<reference evidence="11" key="1">
    <citation type="submission" date="2006-06" db="EMBL/GenBank/DDBJ databases">
        <title>Complete sequence of chromosome of Chelativorans sp. BNC1.</title>
        <authorList>
            <consortium name="US DOE Joint Genome Institute"/>
            <person name="Copeland A."/>
            <person name="Lucas S."/>
            <person name="Lapidus A."/>
            <person name="Barry K."/>
            <person name="Detter J.C."/>
            <person name="Glavina del Rio T."/>
            <person name="Hammon N."/>
            <person name="Israni S."/>
            <person name="Dalin E."/>
            <person name="Tice H."/>
            <person name="Pitluck S."/>
            <person name="Chertkov O."/>
            <person name="Brettin T."/>
            <person name="Bruce D."/>
            <person name="Han C."/>
            <person name="Tapia R."/>
            <person name="Gilna P."/>
            <person name="Schmutz J."/>
            <person name="Larimer F."/>
            <person name="Land M."/>
            <person name="Hauser L."/>
            <person name="Kyrpides N."/>
            <person name="Mikhailova N."/>
            <person name="Richardson P."/>
        </authorList>
    </citation>
    <scope>NUCLEOTIDE SEQUENCE</scope>
    <source>
        <strain evidence="11">BNC1</strain>
    </source>
</reference>
<comment type="subunit">
    <text evidence="9">The complex comprises the extracytoplasmic solute receptor protein and the two transmembrane proteins.</text>
</comment>
<feature type="domain" description="Tripartite ATP-independent periplasmic transporters DctQ component" evidence="10">
    <location>
        <begin position="24"/>
        <end position="152"/>
    </location>
</feature>
<dbReference type="GO" id="GO:0005886">
    <property type="term" value="C:plasma membrane"/>
    <property type="evidence" value="ECO:0007669"/>
    <property type="project" value="UniProtKB-SubCell"/>
</dbReference>
<accession>Q11BZ3</accession>
<evidence type="ECO:0000259" key="10">
    <source>
        <dbReference type="Pfam" id="PF04290"/>
    </source>
</evidence>
<evidence type="ECO:0000313" key="11">
    <source>
        <dbReference type="EMBL" id="ABG65082.1"/>
    </source>
</evidence>
<feature type="transmembrane region" description="Helical" evidence="9">
    <location>
        <begin position="48"/>
        <end position="66"/>
    </location>
</feature>
<dbReference type="InterPro" id="IPR055348">
    <property type="entry name" value="DctQ"/>
</dbReference>
<protein>
    <recommendedName>
        <fullName evidence="9">TRAP transporter small permease protein</fullName>
    </recommendedName>
</protein>
<keyword evidence="3" id="KW-1003">Cell membrane</keyword>
<feature type="transmembrane region" description="Helical" evidence="9">
    <location>
        <begin position="127"/>
        <end position="145"/>
    </location>
</feature>
<dbReference type="PANTHER" id="PTHR35011">
    <property type="entry name" value="2,3-DIKETO-L-GULONATE TRAP TRANSPORTER SMALL PERMEASE PROTEIN YIAM"/>
    <property type="match status" value="1"/>
</dbReference>